<proteinExistence type="predicted"/>
<dbReference type="InterPro" id="IPR008792">
    <property type="entry name" value="PQQD"/>
</dbReference>
<name>A0ABS8FUZ4_9FIRM</name>
<gene>
    <name evidence="1" type="ORF">LKD70_05055</name>
</gene>
<dbReference type="EMBL" id="JAJEQX010000006">
    <property type="protein sequence ID" value="MCC2253808.1"/>
    <property type="molecule type" value="Genomic_DNA"/>
</dbReference>
<reference evidence="1 2" key="1">
    <citation type="submission" date="2021-10" db="EMBL/GenBank/DDBJ databases">
        <title>Anaerobic single-cell dispensing facilitates the cultivation of human gut bacteria.</title>
        <authorList>
            <person name="Afrizal A."/>
        </authorList>
    </citation>
    <scope>NUCLEOTIDE SEQUENCE [LARGE SCALE GENOMIC DNA]</scope>
    <source>
        <strain evidence="1 2">CLA-AA-H200</strain>
    </source>
</reference>
<comment type="caution">
    <text evidence="1">The sequence shown here is derived from an EMBL/GenBank/DDBJ whole genome shotgun (WGS) entry which is preliminary data.</text>
</comment>
<protein>
    <submittedName>
        <fullName evidence="1">PqqD family protein</fullName>
    </submittedName>
</protein>
<dbReference type="Gene3D" id="1.10.10.1150">
    <property type="entry name" value="Coenzyme PQQ synthesis protein D (PqqD)"/>
    <property type="match status" value="1"/>
</dbReference>
<dbReference type="RefSeq" id="WP_227706947.1">
    <property type="nucleotide sequence ID" value="NZ_JAJEQX010000006.1"/>
</dbReference>
<dbReference type="Proteomes" id="UP001198151">
    <property type="component" value="Unassembled WGS sequence"/>
</dbReference>
<dbReference type="Pfam" id="PF05402">
    <property type="entry name" value="PqqD"/>
    <property type="match status" value="1"/>
</dbReference>
<evidence type="ECO:0000313" key="2">
    <source>
        <dbReference type="Proteomes" id="UP001198151"/>
    </source>
</evidence>
<organism evidence="1 2">
    <name type="scientific">Ruminococcus turbiniformis</name>
    <dbReference type="NCBI Taxonomy" id="2881258"/>
    <lineage>
        <taxon>Bacteria</taxon>
        <taxon>Bacillati</taxon>
        <taxon>Bacillota</taxon>
        <taxon>Clostridia</taxon>
        <taxon>Eubacteriales</taxon>
        <taxon>Oscillospiraceae</taxon>
        <taxon>Ruminococcus</taxon>
    </lineage>
</organism>
<evidence type="ECO:0000313" key="1">
    <source>
        <dbReference type="EMBL" id="MCC2253808.1"/>
    </source>
</evidence>
<keyword evidence="2" id="KW-1185">Reference proteome</keyword>
<accession>A0ABS8FUZ4</accession>
<dbReference type="InterPro" id="IPR041881">
    <property type="entry name" value="PqqD_sf"/>
</dbReference>
<sequence>MNHTETFQRKENYIHRTVAGQEVLISIGGNIANFNGYIRINESALCLWEKLSSPCTREELARTLTENYGLPEKEAEEDAESFLRELVENGMVIVKREEER</sequence>